<keyword evidence="1" id="KW-1133">Transmembrane helix</keyword>
<dbReference type="EMBL" id="JBBPBM010000096">
    <property type="protein sequence ID" value="KAK8508946.1"/>
    <property type="molecule type" value="Genomic_DNA"/>
</dbReference>
<comment type="caution">
    <text evidence="2">The sequence shown here is derived from an EMBL/GenBank/DDBJ whole genome shotgun (WGS) entry which is preliminary data.</text>
</comment>
<dbReference type="InterPro" id="IPR055301">
    <property type="entry name" value="Lea14-like_2"/>
</dbReference>
<reference evidence="2 3" key="1">
    <citation type="journal article" date="2024" name="G3 (Bethesda)">
        <title>Genome assembly of Hibiscus sabdariffa L. provides insights into metabolisms of medicinal natural products.</title>
        <authorList>
            <person name="Kim T."/>
        </authorList>
    </citation>
    <scope>NUCLEOTIDE SEQUENCE [LARGE SCALE GENOMIC DNA]</scope>
    <source>
        <strain evidence="2">TK-2024</strain>
        <tissue evidence="2">Old leaves</tissue>
    </source>
</reference>
<sequence length="220" mass="24407">MQEDHPNLAKSLVPVADYPRSDLEFGGNKPKVLPKEEKSSKCLVYMLAITVILGSVLLVFATIFLRPRTPRFDIGSVTVRNLKYENNSSSPSFNFTLVTQVIVENTNFFGDFRFENSNGIVGFGSQVVGQMKIPKGRTQARATERMNVSIDVSSLGLSDTKKLSSSISSGLLGLSNHVMLSGKVNILNIVRRRRNPDLTCFMTLNFTGKAIQDLKCYSYE</sequence>
<keyword evidence="1" id="KW-0472">Membrane</keyword>
<keyword evidence="1" id="KW-0812">Transmembrane</keyword>
<organism evidence="2 3">
    <name type="scientific">Hibiscus sabdariffa</name>
    <name type="common">roselle</name>
    <dbReference type="NCBI Taxonomy" id="183260"/>
    <lineage>
        <taxon>Eukaryota</taxon>
        <taxon>Viridiplantae</taxon>
        <taxon>Streptophyta</taxon>
        <taxon>Embryophyta</taxon>
        <taxon>Tracheophyta</taxon>
        <taxon>Spermatophyta</taxon>
        <taxon>Magnoliopsida</taxon>
        <taxon>eudicotyledons</taxon>
        <taxon>Gunneridae</taxon>
        <taxon>Pentapetalae</taxon>
        <taxon>rosids</taxon>
        <taxon>malvids</taxon>
        <taxon>Malvales</taxon>
        <taxon>Malvaceae</taxon>
        <taxon>Malvoideae</taxon>
        <taxon>Hibiscus</taxon>
    </lineage>
</organism>
<evidence type="ECO:0000313" key="3">
    <source>
        <dbReference type="Proteomes" id="UP001472677"/>
    </source>
</evidence>
<protein>
    <recommendedName>
        <fullName evidence="4">Late embryogenesis abundant protein LEA-2 subgroup domain-containing protein</fullName>
    </recommendedName>
</protein>
<keyword evidence="3" id="KW-1185">Reference proteome</keyword>
<dbReference type="PANTHER" id="PTHR31852">
    <property type="entry name" value="LATE EMBRYOGENESIS ABUNDANT (LEA) HYDROXYPROLINE-RICH GLYCOPROTEIN FAMILY"/>
    <property type="match status" value="1"/>
</dbReference>
<name>A0ABR2BPI1_9ROSI</name>
<accession>A0ABR2BPI1</accession>
<evidence type="ECO:0000313" key="2">
    <source>
        <dbReference type="EMBL" id="KAK8508946.1"/>
    </source>
</evidence>
<feature type="transmembrane region" description="Helical" evidence="1">
    <location>
        <begin position="43"/>
        <end position="65"/>
    </location>
</feature>
<dbReference type="Proteomes" id="UP001472677">
    <property type="component" value="Unassembled WGS sequence"/>
</dbReference>
<gene>
    <name evidence="2" type="ORF">V6N12_058091</name>
</gene>
<proteinExistence type="predicted"/>
<evidence type="ECO:0000256" key="1">
    <source>
        <dbReference type="SAM" id="Phobius"/>
    </source>
</evidence>
<evidence type="ECO:0008006" key="4">
    <source>
        <dbReference type="Google" id="ProtNLM"/>
    </source>
</evidence>